<organism evidence="1 2">
    <name type="scientific">Hypsibius exemplaris</name>
    <name type="common">Freshwater tardigrade</name>
    <dbReference type="NCBI Taxonomy" id="2072580"/>
    <lineage>
        <taxon>Eukaryota</taxon>
        <taxon>Metazoa</taxon>
        <taxon>Ecdysozoa</taxon>
        <taxon>Tardigrada</taxon>
        <taxon>Eutardigrada</taxon>
        <taxon>Parachela</taxon>
        <taxon>Hypsibioidea</taxon>
        <taxon>Hypsibiidae</taxon>
        <taxon>Hypsibius</taxon>
    </lineage>
</organism>
<proteinExistence type="predicted"/>
<name>A0A9X6RPZ4_HYPEX</name>
<feature type="non-terminal residue" evidence="1">
    <location>
        <position position="1"/>
    </location>
</feature>
<comment type="caution">
    <text evidence="1">The sequence shown here is derived from an EMBL/GenBank/DDBJ whole genome shotgun (WGS) entry which is preliminary data.</text>
</comment>
<dbReference type="EMBL" id="MTYJ01000758">
    <property type="protein sequence ID" value="OWA55415.1"/>
    <property type="molecule type" value="Genomic_DNA"/>
</dbReference>
<keyword evidence="2" id="KW-1185">Reference proteome</keyword>
<accession>A0A9X6RPZ4</accession>
<dbReference type="AlphaFoldDB" id="A0A9X6RPZ4"/>
<sequence length="100" mass="10953">MHILGPKRFSINIGIGTSYLGGYTEINYQTSIFRNGLSVCPFATAFTGLADNAKCVFSDICRGSTNFGGKPKRLDSGRSVILAIWWYALGDVNKQTKPTR</sequence>
<reference evidence="2" key="1">
    <citation type="submission" date="2017-01" db="EMBL/GenBank/DDBJ databases">
        <title>Comparative genomics of anhydrobiosis in the tardigrade Hypsibius dujardini.</title>
        <authorList>
            <person name="Yoshida Y."/>
            <person name="Koutsovoulos G."/>
            <person name="Laetsch D."/>
            <person name="Stevens L."/>
            <person name="Kumar S."/>
            <person name="Horikawa D."/>
            <person name="Ishino K."/>
            <person name="Komine S."/>
            <person name="Tomita M."/>
            <person name="Blaxter M."/>
            <person name="Arakawa K."/>
        </authorList>
    </citation>
    <scope>NUCLEOTIDE SEQUENCE [LARGE SCALE GENOMIC DNA]</scope>
    <source>
        <strain evidence="2">Z151</strain>
    </source>
</reference>
<evidence type="ECO:0000313" key="1">
    <source>
        <dbReference type="EMBL" id="OWA55415.1"/>
    </source>
</evidence>
<protein>
    <submittedName>
        <fullName evidence="1">Uncharacterized protein</fullName>
    </submittedName>
</protein>
<evidence type="ECO:0000313" key="2">
    <source>
        <dbReference type="Proteomes" id="UP000192578"/>
    </source>
</evidence>
<dbReference type="Proteomes" id="UP000192578">
    <property type="component" value="Unassembled WGS sequence"/>
</dbReference>
<gene>
    <name evidence="1" type="ORF">BV898_19801</name>
</gene>